<gene>
    <name evidence="3" type="ORF">OLEA9_A004618</name>
</gene>
<keyword evidence="2" id="KW-0472">Membrane</keyword>
<dbReference type="EMBL" id="CACTIH010000901">
    <property type="protein sequence ID" value="CAA2962355.1"/>
    <property type="molecule type" value="Genomic_DNA"/>
</dbReference>
<dbReference type="Proteomes" id="UP000594638">
    <property type="component" value="Unassembled WGS sequence"/>
</dbReference>
<keyword evidence="4" id="KW-1185">Reference proteome</keyword>
<keyword evidence="2" id="KW-0812">Transmembrane</keyword>
<reference evidence="3 4" key="1">
    <citation type="submission" date="2019-12" db="EMBL/GenBank/DDBJ databases">
        <authorList>
            <person name="Alioto T."/>
            <person name="Alioto T."/>
            <person name="Gomez Garrido J."/>
        </authorList>
    </citation>
    <scope>NUCLEOTIDE SEQUENCE [LARGE SCALE GENOMIC DNA]</scope>
</reference>
<evidence type="ECO:0000256" key="1">
    <source>
        <dbReference type="SAM" id="MobiDB-lite"/>
    </source>
</evidence>
<accession>A0A8S0QBK1</accession>
<name>A0A8S0QBK1_OLEEU</name>
<dbReference type="Gramene" id="OE9A004618T1">
    <property type="protein sequence ID" value="OE9A004618C1"/>
    <property type="gene ID" value="OE9A004618"/>
</dbReference>
<dbReference type="AlphaFoldDB" id="A0A8S0QBK1"/>
<evidence type="ECO:0000256" key="2">
    <source>
        <dbReference type="SAM" id="Phobius"/>
    </source>
</evidence>
<feature type="region of interest" description="Disordered" evidence="1">
    <location>
        <begin position="32"/>
        <end position="53"/>
    </location>
</feature>
<keyword evidence="2" id="KW-1133">Transmembrane helix</keyword>
<organism evidence="3 4">
    <name type="scientific">Olea europaea subsp. europaea</name>
    <dbReference type="NCBI Taxonomy" id="158383"/>
    <lineage>
        <taxon>Eukaryota</taxon>
        <taxon>Viridiplantae</taxon>
        <taxon>Streptophyta</taxon>
        <taxon>Embryophyta</taxon>
        <taxon>Tracheophyta</taxon>
        <taxon>Spermatophyta</taxon>
        <taxon>Magnoliopsida</taxon>
        <taxon>eudicotyledons</taxon>
        <taxon>Gunneridae</taxon>
        <taxon>Pentapetalae</taxon>
        <taxon>asterids</taxon>
        <taxon>lamiids</taxon>
        <taxon>Lamiales</taxon>
        <taxon>Oleaceae</taxon>
        <taxon>Oleeae</taxon>
        <taxon>Olea</taxon>
    </lineage>
</organism>
<evidence type="ECO:0000313" key="3">
    <source>
        <dbReference type="EMBL" id="CAA2962355.1"/>
    </source>
</evidence>
<sequence>MFALLRSTAAVSSRFIVSFSFNKMPSAQISTSKLGIPPSSPKPENSAPESLNAGSVPNLRVFVRKKRSKKTLEITTTAVEAETRDQKVRLIILKNKINSFKKILKDMQLHLSVGESLSQLNSWAVCAGLTLYFSICVVAVLFIQLTFICDLSL</sequence>
<evidence type="ECO:0000313" key="4">
    <source>
        <dbReference type="Proteomes" id="UP000594638"/>
    </source>
</evidence>
<comment type="caution">
    <text evidence="3">The sequence shown here is derived from an EMBL/GenBank/DDBJ whole genome shotgun (WGS) entry which is preliminary data.</text>
</comment>
<proteinExistence type="predicted"/>
<protein>
    <submittedName>
        <fullName evidence="3">Uncharacterized protein</fullName>
    </submittedName>
</protein>
<feature type="transmembrane region" description="Helical" evidence="2">
    <location>
        <begin position="123"/>
        <end position="148"/>
    </location>
</feature>